<protein>
    <recommendedName>
        <fullName evidence="3">Signal transduction histidine kinase internal region domain-containing protein</fullName>
    </recommendedName>
</protein>
<dbReference type="PROSITE" id="PS50005">
    <property type="entry name" value="TPR"/>
    <property type="match status" value="4"/>
</dbReference>
<evidence type="ECO:0000313" key="5">
    <source>
        <dbReference type="Proteomes" id="UP001501302"/>
    </source>
</evidence>
<keyword evidence="1" id="KW-0802">TPR repeat</keyword>
<dbReference type="InterPro" id="IPR036890">
    <property type="entry name" value="HATPase_C_sf"/>
</dbReference>
<feature type="repeat" description="TPR" evidence="1">
    <location>
        <begin position="265"/>
        <end position="298"/>
    </location>
</feature>
<dbReference type="Pfam" id="PF13424">
    <property type="entry name" value="TPR_12"/>
    <property type="match status" value="2"/>
</dbReference>
<dbReference type="Gene3D" id="1.25.40.10">
    <property type="entry name" value="Tetratricopeptide repeat domain"/>
    <property type="match status" value="4"/>
</dbReference>
<feature type="repeat" description="TPR" evidence="1">
    <location>
        <begin position="185"/>
        <end position="218"/>
    </location>
</feature>
<dbReference type="InterPro" id="IPR010559">
    <property type="entry name" value="Sig_transdc_His_kin_internal"/>
</dbReference>
<proteinExistence type="predicted"/>
<evidence type="ECO:0000256" key="2">
    <source>
        <dbReference type="SAM" id="Phobius"/>
    </source>
</evidence>
<keyword evidence="2" id="KW-0472">Membrane</keyword>
<evidence type="ECO:0000259" key="3">
    <source>
        <dbReference type="Pfam" id="PF06580"/>
    </source>
</evidence>
<keyword evidence="2" id="KW-1133">Transmembrane helix</keyword>
<evidence type="ECO:0000256" key="1">
    <source>
        <dbReference type="PROSITE-ProRule" id="PRU00339"/>
    </source>
</evidence>
<dbReference type="Pfam" id="PF00515">
    <property type="entry name" value="TPR_1"/>
    <property type="match status" value="1"/>
</dbReference>
<dbReference type="SUPFAM" id="SSF48452">
    <property type="entry name" value="TPR-like"/>
    <property type="match status" value="3"/>
</dbReference>
<keyword evidence="5" id="KW-1185">Reference proteome</keyword>
<gene>
    <name evidence="4" type="ORF">GCM10023314_23250</name>
</gene>
<dbReference type="Gene3D" id="3.30.565.10">
    <property type="entry name" value="Histidine kinase-like ATPase, C-terminal domain"/>
    <property type="match status" value="1"/>
</dbReference>
<comment type="caution">
    <text evidence="4">The sequence shown here is derived from an EMBL/GenBank/DDBJ whole genome shotgun (WGS) entry which is preliminary data.</text>
</comment>
<evidence type="ECO:0000313" key="4">
    <source>
        <dbReference type="EMBL" id="GAA4949285.1"/>
    </source>
</evidence>
<reference evidence="5" key="1">
    <citation type="journal article" date="2019" name="Int. J. Syst. Evol. Microbiol.">
        <title>The Global Catalogue of Microorganisms (GCM) 10K type strain sequencing project: providing services to taxonomists for standard genome sequencing and annotation.</title>
        <authorList>
            <consortium name="The Broad Institute Genomics Platform"/>
            <consortium name="The Broad Institute Genome Sequencing Center for Infectious Disease"/>
            <person name="Wu L."/>
            <person name="Ma J."/>
        </authorList>
    </citation>
    <scope>NUCLEOTIDE SEQUENCE [LARGE SCALE GENOMIC DNA]</scope>
    <source>
        <strain evidence="5">JCM 18285</strain>
    </source>
</reference>
<dbReference type="InterPro" id="IPR019734">
    <property type="entry name" value="TPR_rpt"/>
</dbReference>
<sequence>MLSQNVEIDSLKLVLQNHKENDTTRVNLLYKLAFDNFQRDLKLTKSYLGEAKALSNNLNYIKGKAKVSYLKGILESRKSNYEESLDFFKRSLKHYESIQDQSGIAAIYRAFGITHYLQAQYKEALVYYKKASEIHKDLGEKKELIDDLNVVANVYTVTAKYDEAILNYKEALKQHKLIDNKEGISSVHGNLGVLYKTQGNYPLAIDYYNKSLEYNINIGDTLGIARKLNNLGDVYNSIRKYDTALEYHNQSLGYSKKTGNKRLIAVNNGNIGNIYLHTKKYDKALEYYNIALEISQEINYQKQISINFHNIGEINVLINKPLIARENFIKAKDVSQKIDFKHVLSTSYLGISETYIREKKYKKALSFAQKGKKIADEHGLLESQKKASELLSEIYENLGSYKKALLNYQQFKILNDSLFNKENIEKIAQIEHEYKYKQALDSASIREFQLTKKITATNKDLEKSQRNYLWSVIGVLMVSMLLGSVIFYQKLRHAKAKTQNVEIEQKLLRSQMTPHFIFNSLSVLQGMILNKEAKKSVNYLSKFSKLLRITLENSRDKTVSLSEELKAIQNYLTLQNLENDSYQSTLLLEDTIDVPRFEVPPMLIQPFVENIIEHAFVDETDNRKIDIRLTFVNQKLICTITDNGIGYKYQKPNKNRNKKSLSTTITSERLKILSKDFKMEGSVTVEDRKKYNEQGTIVTLVIPHKRLVA</sequence>
<dbReference type="Proteomes" id="UP001501302">
    <property type="component" value="Unassembled WGS sequence"/>
</dbReference>
<feature type="domain" description="Signal transduction histidine kinase internal region" evidence="3">
    <location>
        <begin position="504"/>
        <end position="577"/>
    </location>
</feature>
<feature type="transmembrane region" description="Helical" evidence="2">
    <location>
        <begin position="468"/>
        <end position="488"/>
    </location>
</feature>
<accession>A0ABP9GNT0</accession>
<feature type="repeat" description="TPR" evidence="1">
    <location>
        <begin position="225"/>
        <end position="258"/>
    </location>
</feature>
<keyword evidence="2" id="KW-0812">Transmembrane</keyword>
<feature type="repeat" description="TPR" evidence="1">
    <location>
        <begin position="105"/>
        <end position="138"/>
    </location>
</feature>
<dbReference type="PANTHER" id="PTHR10098">
    <property type="entry name" value="RAPSYN-RELATED"/>
    <property type="match status" value="1"/>
</dbReference>
<dbReference type="InterPro" id="IPR011990">
    <property type="entry name" value="TPR-like_helical_dom_sf"/>
</dbReference>
<name>A0ABP9GNT0_9FLAO</name>
<organism evidence="4 5">
    <name type="scientific">Algibacter agarivorans</name>
    <dbReference type="NCBI Taxonomy" id="1109741"/>
    <lineage>
        <taxon>Bacteria</taxon>
        <taxon>Pseudomonadati</taxon>
        <taxon>Bacteroidota</taxon>
        <taxon>Flavobacteriia</taxon>
        <taxon>Flavobacteriales</taxon>
        <taxon>Flavobacteriaceae</taxon>
        <taxon>Algibacter</taxon>
    </lineage>
</organism>
<dbReference type="Pfam" id="PF06580">
    <property type="entry name" value="His_kinase"/>
    <property type="match status" value="1"/>
</dbReference>
<dbReference type="SUPFAM" id="SSF55874">
    <property type="entry name" value="ATPase domain of HSP90 chaperone/DNA topoisomerase II/histidine kinase"/>
    <property type="match status" value="1"/>
</dbReference>
<dbReference type="EMBL" id="BAABJJ010000034">
    <property type="protein sequence ID" value="GAA4949285.1"/>
    <property type="molecule type" value="Genomic_DNA"/>
</dbReference>
<dbReference type="SMART" id="SM00028">
    <property type="entry name" value="TPR"/>
    <property type="match status" value="7"/>
</dbReference>